<dbReference type="AlphaFoldDB" id="A0A511ZBE1"/>
<dbReference type="GO" id="GO:0003677">
    <property type="term" value="F:DNA binding"/>
    <property type="evidence" value="ECO:0007669"/>
    <property type="project" value="InterPro"/>
</dbReference>
<keyword evidence="7" id="KW-0240">DNA-directed RNA polymerase</keyword>
<dbReference type="SUPFAM" id="SSF88946">
    <property type="entry name" value="Sigma2 domain of RNA polymerase sigma factors"/>
    <property type="match status" value="1"/>
</dbReference>
<evidence type="ECO:0000259" key="5">
    <source>
        <dbReference type="Pfam" id="PF04542"/>
    </source>
</evidence>
<dbReference type="PANTHER" id="PTHR43133:SF51">
    <property type="entry name" value="RNA POLYMERASE SIGMA FACTOR"/>
    <property type="match status" value="1"/>
</dbReference>
<dbReference type="InterPro" id="IPR039425">
    <property type="entry name" value="RNA_pol_sigma-70-like"/>
</dbReference>
<proteinExistence type="inferred from homology"/>
<dbReference type="InterPro" id="IPR007627">
    <property type="entry name" value="RNA_pol_sigma70_r2"/>
</dbReference>
<protein>
    <submittedName>
        <fullName evidence="7">DNA-directed RNA polymerase sigma-70 factor</fullName>
    </submittedName>
</protein>
<evidence type="ECO:0000313" key="7">
    <source>
        <dbReference type="EMBL" id="GEN84767.1"/>
    </source>
</evidence>
<keyword evidence="4" id="KW-0804">Transcription</keyword>
<dbReference type="SUPFAM" id="SSF88659">
    <property type="entry name" value="Sigma3 and sigma4 domains of RNA polymerase sigma factors"/>
    <property type="match status" value="1"/>
</dbReference>
<feature type="domain" description="RNA polymerase sigma-70 region 2" evidence="5">
    <location>
        <begin position="23"/>
        <end position="89"/>
    </location>
</feature>
<evidence type="ECO:0000256" key="1">
    <source>
        <dbReference type="ARBA" id="ARBA00010641"/>
    </source>
</evidence>
<dbReference type="GO" id="GO:0000428">
    <property type="term" value="C:DNA-directed RNA polymerase complex"/>
    <property type="evidence" value="ECO:0007669"/>
    <property type="project" value="UniProtKB-KW"/>
</dbReference>
<keyword evidence="2" id="KW-0805">Transcription regulation</keyword>
<evidence type="ECO:0000256" key="2">
    <source>
        <dbReference type="ARBA" id="ARBA00023015"/>
    </source>
</evidence>
<comment type="similarity">
    <text evidence="1">Belongs to the sigma-70 factor family. ECF subfamily.</text>
</comment>
<feature type="domain" description="RNA polymerase sigma factor 70 region 4 type 2" evidence="6">
    <location>
        <begin position="115"/>
        <end position="165"/>
    </location>
</feature>
<dbReference type="Gene3D" id="1.10.1740.10">
    <property type="match status" value="1"/>
</dbReference>
<evidence type="ECO:0000256" key="4">
    <source>
        <dbReference type="ARBA" id="ARBA00023163"/>
    </source>
</evidence>
<keyword evidence="8" id="KW-1185">Reference proteome</keyword>
<dbReference type="PANTHER" id="PTHR43133">
    <property type="entry name" value="RNA POLYMERASE ECF-TYPE SIGMA FACTO"/>
    <property type="match status" value="1"/>
</dbReference>
<dbReference type="CDD" id="cd06171">
    <property type="entry name" value="Sigma70_r4"/>
    <property type="match status" value="1"/>
</dbReference>
<evidence type="ECO:0000259" key="6">
    <source>
        <dbReference type="Pfam" id="PF08281"/>
    </source>
</evidence>
<name>A0A511ZBE1_9BACL</name>
<dbReference type="InterPro" id="IPR014284">
    <property type="entry name" value="RNA_pol_sigma-70_dom"/>
</dbReference>
<dbReference type="InterPro" id="IPR036388">
    <property type="entry name" value="WH-like_DNA-bd_sf"/>
</dbReference>
<dbReference type="InterPro" id="IPR013325">
    <property type="entry name" value="RNA_pol_sigma_r2"/>
</dbReference>
<dbReference type="OrthoDB" id="9782703at2"/>
<sequence length="182" mass="21331">MLKKERLVKQAIKGDQHALQLLLKEEKDRLYKMAFIYMKNEHDALEVFQQTVLEIIESVHQLRNPAYFSTWATRICINVSLKEIRKSKKVIAMDSLPIHDVVEENNGLMEEKLDLATVLYELDDKYRSALVLRFYHDYTVSQIADILDCPEGTVKTNLHRGLALLKTKMKGVYKDERRNESY</sequence>
<dbReference type="GO" id="GO:0016987">
    <property type="term" value="F:sigma factor activity"/>
    <property type="evidence" value="ECO:0007669"/>
    <property type="project" value="UniProtKB-KW"/>
</dbReference>
<gene>
    <name evidence="7" type="ORF">SLU01_30790</name>
</gene>
<evidence type="ECO:0000313" key="8">
    <source>
        <dbReference type="Proteomes" id="UP000321901"/>
    </source>
</evidence>
<reference evidence="7 8" key="1">
    <citation type="submission" date="2019-07" db="EMBL/GenBank/DDBJ databases">
        <title>Whole genome shotgun sequence of Sporosarcina luteola NBRC 105378.</title>
        <authorList>
            <person name="Hosoyama A."/>
            <person name="Uohara A."/>
            <person name="Ohji S."/>
            <person name="Ichikawa N."/>
        </authorList>
    </citation>
    <scope>NUCLEOTIDE SEQUENCE [LARGE SCALE GENOMIC DNA]</scope>
    <source>
        <strain evidence="7 8">NBRC 105378</strain>
    </source>
</reference>
<organism evidence="7 8">
    <name type="scientific">Sporosarcina luteola</name>
    <dbReference type="NCBI Taxonomy" id="582850"/>
    <lineage>
        <taxon>Bacteria</taxon>
        <taxon>Bacillati</taxon>
        <taxon>Bacillota</taxon>
        <taxon>Bacilli</taxon>
        <taxon>Bacillales</taxon>
        <taxon>Caryophanaceae</taxon>
        <taxon>Sporosarcina</taxon>
    </lineage>
</organism>
<dbReference type="NCBIfam" id="TIGR02937">
    <property type="entry name" value="sigma70-ECF"/>
    <property type="match status" value="1"/>
</dbReference>
<comment type="caution">
    <text evidence="7">The sequence shown here is derived from an EMBL/GenBank/DDBJ whole genome shotgun (WGS) entry which is preliminary data.</text>
</comment>
<dbReference type="Pfam" id="PF08281">
    <property type="entry name" value="Sigma70_r4_2"/>
    <property type="match status" value="1"/>
</dbReference>
<dbReference type="InterPro" id="IPR013324">
    <property type="entry name" value="RNA_pol_sigma_r3/r4-like"/>
</dbReference>
<dbReference type="Gene3D" id="1.10.10.10">
    <property type="entry name" value="Winged helix-like DNA-binding domain superfamily/Winged helix DNA-binding domain"/>
    <property type="match status" value="1"/>
</dbReference>
<dbReference type="GO" id="GO:0006352">
    <property type="term" value="P:DNA-templated transcription initiation"/>
    <property type="evidence" value="ECO:0007669"/>
    <property type="project" value="InterPro"/>
</dbReference>
<dbReference type="Proteomes" id="UP000321901">
    <property type="component" value="Unassembled WGS sequence"/>
</dbReference>
<evidence type="ECO:0000256" key="3">
    <source>
        <dbReference type="ARBA" id="ARBA00023082"/>
    </source>
</evidence>
<dbReference type="EMBL" id="BJYL01000046">
    <property type="protein sequence ID" value="GEN84767.1"/>
    <property type="molecule type" value="Genomic_DNA"/>
</dbReference>
<keyword evidence="3" id="KW-0731">Sigma factor</keyword>
<dbReference type="RefSeq" id="WP_147059916.1">
    <property type="nucleotide sequence ID" value="NZ_BJYL01000046.1"/>
</dbReference>
<dbReference type="InterPro" id="IPR013249">
    <property type="entry name" value="RNA_pol_sigma70_r4_t2"/>
</dbReference>
<dbReference type="Pfam" id="PF04542">
    <property type="entry name" value="Sigma70_r2"/>
    <property type="match status" value="1"/>
</dbReference>
<accession>A0A511ZBE1</accession>